<keyword evidence="4 7" id="KW-0812">Transmembrane</keyword>
<comment type="similarity">
    <text evidence="2 7">Belongs to the purine permeases (TC 2.A.7.14) family.</text>
</comment>
<feature type="transmembrane region" description="Helical" evidence="7">
    <location>
        <begin position="140"/>
        <end position="157"/>
    </location>
</feature>
<protein>
    <recommendedName>
        <fullName evidence="7">Probable purine permease</fullName>
    </recommendedName>
</protein>
<evidence type="ECO:0000313" key="9">
    <source>
        <dbReference type="Proteomes" id="UP000228380"/>
    </source>
</evidence>
<feature type="transmembrane region" description="Helical" evidence="7">
    <location>
        <begin position="238"/>
        <end position="256"/>
    </location>
</feature>
<dbReference type="SUPFAM" id="SSF103481">
    <property type="entry name" value="Multidrug resistance efflux transporter EmrE"/>
    <property type="match status" value="1"/>
</dbReference>
<proteinExistence type="inferred from homology"/>
<dbReference type="Pfam" id="PF16913">
    <property type="entry name" value="PUNUT"/>
    <property type="match status" value="1"/>
</dbReference>
<keyword evidence="6 7" id="KW-0472">Membrane</keyword>
<keyword evidence="3 7" id="KW-0813">Transport</keyword>
<evidence type="ECO:0000256" key="1">
    <source>
        <dbReference type="ARBA" id="ARBA00004141"/>
    </source>
</evidence>
<evidence type="ECO:0000256" key="4">
    <source>
        <dbReference type="ARBA" id="ARBA00022692"/>
    </source>
</evidence>
<evidence type="ECO:0000256" key="6">
    <source>
        <dbReference type="ARBA" id="ARBA00023136"/>
    </source>
</evidence>
<organism evidence="9 10">
    <name type="scientific">Phoenix dactylifera</name>
    <name type="common">Date palm</name>
    <dbReference type="NCBI Taxonomy" id="42345"/>
    <lineage>
        <taxon>Eukaryota</taxon>
        <taxon>Viridiplantae</taxon>
        <taxon>Streptophyta</taxon>
        <taxon>Embryophyta</taxon>
        <taxon>Tracheophyta</taxon>
        <taxon>Spermatophyta</taxon>
        <taxon>Magnoliopsida</taxon>
        <taxon>Liliopsida</taxon>
        <taxon>Arecaceae</taxon>
        <taxon>Coryphoideae</taxon>
        <taxon>Phoeniceae</taxon>
        <taxon>Phoenix</taxon>
    </lineage>
</organism>
<comment type="subcellular location">
    <subcellularLocation>
        <location evidence="1 7">Membrane</location>
        <topology evidence="1 7">Multi-pass membrane protein</topology>
    </subcellularLocation>
</comment>
<dbReference type="InterPro" id="IPR030182">
    <property type="entry name" value="PUP_plant"/>
</dbReference>
<feature type="transmembrane region" description="Helical" evidence="7">
    <location>
        <begin position="198"/>
        <end position="218"/>
    </location>
</feature>
<feature type="transmembrane region" description="Helical" evidence="7">
    <location>
        <begin position="34"/>
        <end position="58"/>
    </location>
</feature>
<dbReference type="GeneID" id="103698769"/>
<dbReference type="GO" id="GO:0015211">
    <property type="term" value="F:purine nucleoside transmembrane transporter activity"/>
    <property type="evidence" value="ECO:0007669"/>
    <property type="project" value="UniProtKB-UniRule"/>
</dbReference>
<keyword evidence="9" id="KW-1185">Reference proteome</keyword>
<keyword evidence="5 7" id="KW-1133">Transmembrane helix</keyword>
<evidence type="ECO:0000256" key="7">
    <source>
        <dbReference type="RuleBase" id="RU368015"/>
    </source>
</evidence>
<dbReference type="AlphaFoldDB" id="A0A8B7BK31"/>
<feature type="transmembrane region" description="Helical" evidence="7">
    <location>
        <begin position="70"/>
        <end position="90"/>
    </location>
</feature>
<evidence type="ECO:0000256" key="5">
    <source>
        <dbReference type="ARBA" id="ARBA00022989"/>
    </source>
</evidence>
<dbReference type="KEGG" id="pda:103698769"/>
<feature type="transmembrane region" description="Helical" evidence="7">
    <location>
        <begin position="333"/>
        <end position="350"/>
    </location>
</feature>
<dbReference type="OrthoDB" id="1907510at2759"/>
<dbReference type="GO" id="GO:0005345">
    <property type="term" value="F:purine nucleobase transmembrane transporter activity"/>
    <property type="evidence" value="ECO:0007669"/>
    <property type="project" value="UniProtKB-UniRule"/>
</dbReference>
<evidence type="ECO:0000313" key="10">
    <source>
        <dbReference type="RefSeq" id="XP_008779035.2"/>
    </source>
</evidence>
<reference evidence="9" key="1">
    <citation type="journal article" date="2019" name="Nat. Commun.">
        <title>Genome-wide association mapping of date palm fruit traits.</title>
        <authorList>
            <person name="Hazzouri K.M."/>
            <person name="Gros-Balthazard M."/>
            <person name="Flowers J.M."/>
            <person name="Copetti D."/>
            <person name="Lemansour A."/>
            <person name="Lebrun M."/>
            <person name="Masmoudi K."/>
            <person name="Ferrand S."/>
            <person name="Dhar M.I."/>
            <person name="Fresquez Z.A."/>
            <person name="Rosas U."/>
            <person name="Zhang J."/>
            <person name="Talag J."/>
            <person name="Lee S."/>
            <person name="Kudrna D."/>
            <person name="Powell R.F."/>
            <person name="Leitch I.J."/>
            <person name="Krueger R.R."/>
            <person name="Wing R.A."/>
            <person name="Amiri K.M.A."/>
            <person name="Purugganan M.D."/>
        </authorList>
    </citation>
    <scope>NUCLEOTIDE SEQUENCE [LARGE SCALE GENOMIC DNA]</scope>
    <source>
        <strain evidence="9">cv. Khalas</strain>
    </source>
</reference>
<evidence type="ECO:0000256" key="3">
    <source>
        <dbReference type="ARBA" id="ARBA00022448"/>
    </source>
</evidence>
<dbReference type="RefSeq" id="XP_008779035.2">
    <property type="nucleotide sequence ID" value="XM_008780813.4"/>
</dbReference>
<feature type="transmembrane region" description="Helical" evidence="7">
    <location>
        <begin position="110"/>
        <end position="128"/>
    </location>
</feature>
<name>A0A8B7BK31_PHODC</name>
<feature type="region of interest" description="Disordered" evidence="8">
    <location>
        <begin position="1"/>
        <end position="27"/>
    </location>
</feature>
<dbReference type="InterPro" id="IPR037185">
    <property type="entry name" value="EmrE-like"/>
</dbReference>
<gene>
    <name evidence="10" type="primary">LOC103698769</name>
</gene>
<evidence type="ECO:0000256" key="8">
    <source>
        <dbReference type="SAM" id="MobiDB-lite"/>
    </source>
</evidence>
<feature type="transmembrane region" description="Helical" evidence="7">
    <location>
        <begin position="277"/>
        <end position="300"/>
    </location>
</feature>
<sequence length="375" mass="40883">MDGGRRVRHHTGGLPKDAATSSQPAPPPTVLRHWQWWLVVALNIFFLLAGQTTALLLGRFYYDKGGNSKWMATLVQTAGFPIFFLPLLLFPSGHTPPTTQPTPRPPLAKVSSIYVALGILIAVDNLMYSYGLLYLSVSTYSLICASQLAFNAVFSYFLNSQKFTPMIFNSVVLLTFSAALLGIRGDSGDSTDVSKGKYVLGFMLTLGASASYSLILSLMQLTFEKVIKKETFSVVLEMQIYTSLVASCAAIIGLFASGEWRTLRGEMEGYGTGRISYVLTLVWTGVSWQVGSAGVVGLIFVVSSLFSNVISTLALPIVPIFAAIIFNDKMDGVKIMSMLIAIWGFISYLYQHYIDDSKAKKAVRDAHEGCGQSVP</sequence>
<dbReference type="GO" id="GO:0016020">
    <property type="term" value="C:membrane"/>
    <property type="evidence" value="ECO:0007669"/>
    <property type="project" value="UniProtKB-SubCell"/>
</dbReference>
<accession>A0A8B7BK31</accession>
<evidence type="ECO:0000256" key="2">
    <source>
        <dbReference type="ARBA" id="ARBA00006213"/>
    </source>
</evidence>
<reference evidence="10" key="2">
    <citation type="submission" date="2025-08" db="UniProtKB">
        <authorList>
            <consortium name="RefSeq"/>
        </authorList>
    </citation>
    <scope>IDENTIFICATION</scope>
    <source>
        <tissue evidence="10">Young leaves</tissue>
    </source>
</reference>
<dbReference type="PANTHER" id="PTHR31376">
    <property type="entry name" value="OS09G0467300 PROTEIN-RELATED"/>
    <property type="match status" value="1"/>
</dbReference>
<dbReference type="PANTHER" id="PTHR31376:SF2">
    <property type="entry name" value="PURINE PERMEASE 11-RELATED"/>
    <property type="match status" value="1"/>
</dbReference>
<dbReference type="Proteomes" id="UP000228380">
    <property type="component" value="Chromosome 2"/>
</dbReference>
<feature type="compositionally biased region" description="Basic residues" evidence="8">
    <location>
        <begin position="1"/>
        <end position="11"/>
    </location>
</feature>
<feature type="transmembrane region" description="Helical" evidence="7">
    <location>
        <begin position="306"/>
        <end position="326"/>
    </location>
</feature>
<feature type="transmembrane region" description="Helical" evidence="7">
    <location>
        <begin position="163"/>
        <end position="183"/>
    </location>
</feature>